<keyword evidence="2" id="KW-1185">Reference proteome</keyword>
<feature type="non-terminal residue" evidence="1">
    <location>
        <position position="53"/>
    </location>
</feature>
<gene>
    <name evidence="1" type="ORF">MRATA1EN1_LOCUS8514</name>
</gene>
<reference evidence="1" key="1">
    <citation type="submission" date="2023-04" db="EMBL/GenBank/DDBJ databases">
        <authorList>
            <consortium name="ELIXIR-Norway"/>
        </authorList>
    </citation>
    <scope>NUCLEOTIDE SEQUENCE [LARGE SCALE GENOMIC DNA]</scope>
</reference>
<dbReference type="EMBL" id="OX459955">
    <property type="protein sequence ID" value="CAI9159552.1"/>
    <property type="molecule type" value="Genomic_DNA"/>
</dbReference>
<dbReference type="Proteomes" id="UP001176941">
    <property type="component" value="Chromosome 19"/>
</dbReference>
<organism evidence="1 2">
    <name type="scientific">Rangifer tarandus platyrhynchus</name>
    <name type="common">Svalbard reindeer</name>
    <dbReference type="NCBI Taxonomy" id="3082113"/>
    <lineage>
        <taxon>Eukaryota</taxon>
        <taxon>Metazoa</taxon>
        <taxon>Chordata</taxon>
        <taxon>Craniata</taxon>
        <taxon>Vertebrata</taxon>
        <taxon>Euteleostomi</taxon>
        <taxon>Mammalia</taxon>
        <taxon>Eutheria</taxon>
        <taxon>Laurasiatheria</taxon>
        <taxon>Artiodactyla</taxon>
        <taxon>Ruminantia</taxon>
        <taxon>Pecora</taxon>
        <taxon>Cervidae</taxon>
        <taxon>Odocoileinae</taxon>
        <taxon>Rangifer</taxon>
    </lineage>
</organism>
<name>A0ABN8YG66_RANTA</name>
<protein>
    <submittedName>
        <fullName evidence="1">Uncharacterized protein</fullName>
    </submittedName>
</protein>
<proteinExistence type="predicted"/>
<evidence type="ECO:0000313" key="1">
    <source>
        <dbReference type="EMBL" id="CAI9159552.1"/>
    </source>
</evidence>
<accession>A0ABN8YG66</accession>
<sequence length="53" mass="5663">MLLAGVQALPLLSISSSSLSLGKFLLNWKNSRSVLPSLHHRIAGAQVLVACYT</sequence>
<evidence type="ECO:0000313" key="2">
    <source>
        <dbReference type="Proteomes" id="UP001176941"/>
    </source>
</evidence>